<organism evidence="1 2">
    <name type="scientific">Mixia osmundae (strain CBS 9802 / IAM 14324 / JCM 22182 / KY 12970)</name>
    <dbReference type="NCBI Taxonomy" id="764103"/>
    <lineage>
        <taxon>Eukaryota</taxon>
        <taxon>Fungi</taxon>
        <taxon>Dikarya</taxon>
        <taxon>Basidiomycota</taxon>
        <taxon>Pucciniomycotina</taxon>
        <taxon>Mixiomycetes</taxon>
        <taxon>Mixiales</taxon>
        <taxon>Mixiaceae</taxon>
        <taxon>Mixia</taxon>
    </lineage>
</organism>
<dbReference type="InParanoid" id="G7DTA8"/>
<reference evidence="1 2" key="2">
    <citation type="journal article" date="2012" name="Open Biol.">
        <title>Characteristics of nucleosomes and linker DNA regions on the genome of the basidiomycete Mixia osmundae revealed by mono- and dinucleosome mapping.</title>
        <authorList>
            <person name="Nishida H."/>
            <person name="Kondo S."/>
            <person name="Matsumoto T."/>
            <person name="Suzuki Y."/>
            <person name="Yoshikawa H."/>
            <person name="Taylor T.D."/>
            <person name="Sugiyama J."/>
        </authorList>
    </citation>
    <scope>NUCLEOTIDE SEQUENCE [LARGE SCALE GENOMIC DNA]</scope>
    <source>
        <strain evidence="2">CBS 9802 / IAM 14324 / JCM 22182 / KY 12970</strain>
    </source>
</reference>
<protein>
    <submittedName>
        <fullName evidence="1">Uncharacterized protein</fullName>
    </submittedName>
</protein>
<keyword evidence="2" id="KW-1185">Reference proteome</keyword>
<dbReference type="RefSeq" id="XP_014571468.1">
    <property type="nucleotide sequence ID" value="XM_014715982.1"/>
</dbReference>
<sequence>MPRLNLISWGDNSITSDIEDCTSASQRAASSATELHLARVTATVRATQQRCWHAAWRIASISPPSVIASWSLGFAARLTRSTRQAGRKTVKTAVNTPPSQIGSARLVRRAERNISFD</sequence>
<accession>G7DTA8</accession>
<evidence type="ECO:0000313" key="2">
    <source>
        <dbReference type="Proteomes" id="UP000009131"/>
    </source>
</evidence>
<gene>
    <name evidence="1" type="primary">Mo00401</name>
    <name evidence="1" type="ORF">E5Q_00401</name>
</gene>
<dbReference type="EMBL" id="BABT02000025">
    <property type="protein sequence ID" value="GAA93755.1"/>
    <property type="molecule type" value="Genomic_DNA"/>
</dbReference>
<evidence type="ECO:0000313" key="1">
    <source>
        <dbReference type="EMBL" id="GAA93755.1"/>
    </source>
</evidence>
<dbReference type="Proteomes" id="UP000009131">
    <property type="component" value="Unassembled WGS sequence"/>
</dbReference>
<name>G7DTA8_MIXOS</name>
<reference evidence="1 2" key="1">
    <citation type="journal article" date="2011" name="J. Gen. Appl. Microbiol.">
        <title>Draft genome sequencing of the enigmatic basidiomycete Mixia osmundae.</title>
        <authorList>
            <person name="Nishida H."/>
            <person name="Nagatsuka Y."/>
            <person name="Sugiyama J."/>
        </authorList>
    </citation>
    <scope>NUCLEOTIDE SEQUENCE [LARGE SCALE GENOMIC DNA]</scope>
    <source>
        <strain evidence="2">CBS 9802 / IAM 14324 / JCM 22182 / KY 12970</strain>
    </source>
</reference>
<proteinExistence type="predicted"/>
<comment type="caution">
    <text evidence="1">The sequence shown here is derived from an EMBL/GenBank/DDBJ whole genome shotgun (WGS) entry which is preliminary data.</text>
</comment>
<dbReference type="HOGENOM" id="CLU_2085382_0_0_1"/>
<dbReference type="AlphaFoldDB" id="G7DTA8"/>